<feature type="transmembrane region" description="Helical" evidence="9">
    <location>
        <begin position="443"/>
        <end position="463"/>
    </location>
</feature>
<feature type="transmembrane region" description="Helical" evidence="9">
    <location>
        <begin position="103"/>
        <end position="124"/>
    </location>
</feature>
<evidence type="ECO:0000256" key="2">
    <source>
        <dbReference type="ARBA" id="ARBA00009261"/>
    </source>
</evidence>
<feature type="transmembrane region" description="Helical" evidence="9">
    <location>
        <begin position="416"/>
        <end position="437"/>
    </location>
</feature>
<evidence type="ECO:0000313" key="10">
    <source>
        <dbReference type="EMBL" id="KYC54203.1"/>
    </source>
</evidence>
<evidence type="ECO:0000313" key="12">
    <source>
        <dbReference type="Proteomes" id="UP000092420"/>
    </source>
</evidence>
<proteinExistence type="inferred from homology"/>
<feature type="transmembrane region" description="Helical" evidence="9">
    <location>
        <begin position="328"/>
        <end position="349"/>
    </location>
</feature>
<keyword evidence="5 9" id="KW-0812">Transmembrane</keyword>
<feature type="transmembrane region" description="Helical" evidence="9">
    <location>
        <begin position="369"/>
        <end position="395"/>
    </location>
</feature>
<comment type="caution">
    <text evidence="11">The sequence shown here is derived from an EMBL/GenBank/DDBJ whole genome shotgun (WGS) entry which is preliminary data.</text>
</comment>
<evidence type="ECO:0000256" key="4">
    <source>
        <dbReference type="ARBA" id="ARBA00022475"/>
    </source>
</evidence>
<comment type="subcellular location">
    <subcellularLocation>
        <location evidence="1 9">Cell membrane</location>
        <topology evidence="1 9">Multi-pass membrane protein</topology>
    </subcellularLocation>
</comment>
<feature type="transmembrane region" description="Helical" evidence="9">
    <location>
        <begin position="20"/>
        <end position="41"/>
    </location>
</feature>
<dbReference type="PANTHER" id="PTHR30330">
    <property type="entry name" value="AGSS FAMILY TRANSPORTER, SODIUM-ALANINE"/>
    <property type="match status" value="1"/>
</dbReference>
<reference evidence="11 12" key="1">
    <citation type="journal article" date="2016" name="ISME J.">
        <title>Chasing the elusive Euryarchaeota class WSA2: genomes reveal a uniquely fastidious methyl-reducing methanogen.</title>
        <authorList>
            <person name="Nobu M.K."/>
            <person name="Narihiro T."/>
            <person name="Kuroda K."/>
            <person name="Mei R."/>
            <person name="Liu W.T."/>
        </authorList>
    </citation>
    <scope>NUCLEOTIDE SEQUENCE [LARGE SCALE GENOMIC DNA]</scope>
    <source>
        <strain evidence="10">ADurb1013_Bin02101</strain>
        <strain evidence="11">ADurb1213_Bin02801</strain>
    </source>
</reference>
<evidence type="ECO:0000256" key="1">
    <source>
        <dbReference type="ARBA" id="ARBA00004651"/>
    </source>
</evidence>
<accession>A0A150JAB6</accession>
<keyword evidence="7 9" id="KW-1133">Transmembrane helix</keyword>
<feature type="transmembrane region" description="Helical" evidence="9">
    <location>
        <begin position="73"/>
        <end position="97"/>
    </location>
</feature>
<dbReference type="GO" id="GO:0005283">
    <property type="term" value="F:amino acid:sodium symporter activity"/>
    <property type="evidence" value="ECO:0007669"/>
    <property type="project" value="InterPro"/>
</dbReference>
<dbReference type="Pfam" id="PF01235">
    <property type="entry name" value="Na_Ala_symp"/>
    <property type="match status" value="1"/>
</dbReference>
<accession>A0A150JKW6</accession>
<dbReference type="EMBL" id="LNJE01000008">
    <property type="protein sequence ID" value="KYC57827.1"/>
    <property type="molecule type" value="Genomic_DNA"/>
</dbReference>
<organism evidence="11">
    <name type="scientific">Candidatus Methanofastidiosum methylothiophilum</name>
    <dbReference type="NCBI Taxonomy" id="1705564"/>
    <lineage>
        <taxon>Archaea</taxon>
        <taxon>Methanobacteriati</taxon>
        <taxon>Methanobacteriota</taxon>
        <taxon>Stenosarchaea group</taxon>
        <taxon>Candidatus Methanofastidiosia</taxon>
        <taxon>Candidatus Methanofastidiosales</taxon>
        <taxon>Candidatus Methanofastidiosaceae</taxon>
        <taxon>Candidatus Methanofastidiosum</taxon>
    </lineage>
</organism>
<keyword evidence="6 9" id="KW-0769">Symport</keyword>
<evidence type="ECO:0000256" key="7">
    <source>
        <dbReference type="ARBA" id="ARBA00022989"/>
    </source>
</evidence>
<evidence type="ECO:0000256" key="8">
    <source>
        <dbReference type="ARBA" id="ARBA00023136"/>
    </source>
</evidence>
<keyword evidence="3 9" id="KW-0813">Transport</keyword>
<sequence>MIDMSFLEFFSNIVGTLDSIIWGPIMILLLVGTGLYLTIILRGIQFRRLVLSIKNLLECIFKKEDLQGDIPSFHALTTALSATVGTGNIAGVATAIVMGGPGALFWMWITSIVGMATKFSEVVLGVRYREKNPKGEFSGGPMYYIQKGFKEKYNIDAKILAILFSVFGVIASFGIGSMAQANSVVLVLISNIGKGSAITLPVFGEVFTTSSILGIILVVITSLVIFGGIKRIGEVTSFLVPFMCILYVLVATAIILFHYDRIPYVFASVVGHAFSPTAFTGGVAGFAVSKAIRFGIARGIFSNEAGLGSAPIAHSAAKTPHPVRQGTLAIVEVFIDTIIICSMTGFVILESNLDIWGDNLTSSALTSAAFTQTLGIFGTIVIVLCTVLFGYSTILGWSYYGEKCFEYLFGIRNKSLYKILFLFTVFFGSVTYVDIVWNISDMFNGLMAIPNLIALVALGGIVVEEVKKYFR</sequence>
<evidence type="ECO:0000256" key="5">
    <source>
        <dbReference type="ARBA" id="ARBA00022692"/>
    </source>
</evidence>
<feature type="transmembrane region" description="Helical" evidence="9">
    <location>
        <begin position="238"/>
        <end position="259"/>
    </location>
</feature>
<dbReference type="Gene3D" id="1.20.1740.10">
    <property type="entry name" value="Amino acid/polyamine transporter I"/>
    <property type="match status" value="1"/>
</dbReference>
<protein>
    <submittedName>
        <fullName evidence="11">Sodium:alanine symporter family protein</fullName>
    </submittedName>
</protein>
<dbReference type="PRINTS" id="PR00175">
    <property type="entry name" value="NAALASMPORT"/>
</dbReference>
<dbReference type="Proteomes" id="UP000092420">
    <property type="component" value="Unassembled WGS sequence"/>
</dbReference>
<dbReference type="AlphaFoldDB" id="A0A150JHS0"/>
<dbReference type="PANTHER" id="PTHR30330:SF3">
    <property type="entry name" value="TRANSCRIPTIONAL REGULATOR, LRP FAMILY"/>
    <property type="match status" value="1"/>
</dbReference>
<feature type="transmembrane region" description="Helical" evidence="9">
    <location>
        <begin position="265"/>
        <end position="288"/>
    </location>
</feature>
<dbReference type="FunFam" id="1.20.1740.10:FF:000004">
    <property type="entry name" value="Sodium:alanine symporter family protein"/>
    <property type="match status" value="1"/>
</dbReference>
<accession>A0A150JHS0</accession>
<dbReference type="GO" id="GO:0005886">
    <property type="term" value="C:plasma membrane"/>
    <property type="evidence" value="ECO:0007669"/>
    <property type="project" value="UniProtKB-SubCell"/>
</dbReference>
<name>A0A150JHS0_9EURY</name>
<evidence type="ECO:0000256" key="6">
    <source>
        <dbReference type="ARBA" id="ARBA00022847"/>
    </source>
</evidence>
<dbReference type="PATRIC" id="fig|1706433.3.peg.1216"/>
<keyword evidence="4 9" id="KW-1003">Cell membrane</keyword>
<keyword evidence="8 9" id="KW-0472">Membrane</keyword>
<dbReference type="EMBL" id="LNJB01000016">
    <property type="protein sequence ID" value="KYC54203.1"/>
    <property type="molecule type" value="Genomic_DNA"/>
</dbReference>
<evidence type="ECO:0000256" key="9">
    <source>
        <dbReference type="RuleBase" id="RU363064"/>
    </source>
</evidence>
<gene>
    <name evidence="10" type="ORF">AN188_01212</name>
    <name evidence="11" type="ORF">APG09_00853</name>
</gene>
<dbReference type="PATRIC" id="fig|1706435.3.peg.848"/>
<dbReference type="PROSITE" id="PS00873">
    <property type="entry name" value="NA_ALANINE_SYMP"/>
    <property type="match status" value="1"/>
</dbReference>
<evidence type="ECO:0000256" key="3">
    <source>
        <dbReference type="ARBA" id="ARBA00022448"/>
    </source>
</evidence>
<comment type="similarity">
    <text evidence="2 9">Belongs to the alanine or glycine:cation symporter (AGCS) (TC 2.A.25) family.</text>
</comment>
<dbReference type="InterPro" id="IPR001463">
    <property type="entry name" value="Na/Ala_symport"/>
</dbReference>
<dbReference type="NCBIfam" id="TIGR00835">
    <property type="entry name" value="agcS"/>
    <property type="match status" value="1"/>
</dbReference>
<feature type="transmembrane region" description="Helical" evidence="9">
    <location>
        <begin position="206"/>
        <end position="226"/>
    </location>
</feature>
<evidence type="ECO:0000313" key="11">
    <source>
        <dbReference type="EMBL" id="KYC57827.1"/>
    </source>
</evidence>
<feature type="transmembrane region" description="Helical" evidence="9">
    <location>
        <begin position="159"/>
        <end position="179"/>
    </location>
</feature>